<keyword evidence="7" id="KW-1185">Reference proteome</keyword>
<name>A0A9P8TQB0_WICPI</name>
<evidence type="ECO:0000313" key="6">
    <source>
        <dbReference type="EMBL" id="KAH3687286.1"/>
    </source>
</evidence>
<gene>
    <name evidence="6" type="ORF">WICPIJ_001709</name>
</gene>
<evidence type="ECO:0000313" key="7">
    <source>
        <dbReference type="Proteomes" id="UP000774326"/>
    </source>
</evidence>
<dbReference type="Pfam" id="PF08507">
    <property type="entry name" value="COPI_assoc"/>
    <property type="match status" value="1"/>
</dbReference>
<feature type="transmembrane region" description="Helical" evidence="5">
    <location>
        <begin position="6"/>
        <end position="24"/>
    </location>
</feature>
<keyword evidence="3 5" id="KW-1133">Transmembrane helix</keyword>
<evidence type="ECO:0000256" key="4">
    <source>
        <dbReference type="ARBA" id="ARBA00023136"/>
    </source>
</evidence>
<accession>A0A9P8TQB0</accession>
<evidence type="ECO:0000256" key="1">
    <source>
        <dbReference type="ARBA" id="ARBA00004141"/>
    </source>
</evidence>
<dbReference type="AlphaFoldDB" id="A0A9P8TQB0"/>
<dbReference type="Proteomes" id="UP000774326">
    <property type="component" value="Unassembled WGS sequence"/>
</dbReference>
<comment type="caution">
    <text evidence="6">The sequence shown here is derived from an EMBL/GenBank/DDBJ whole genome shotgun (WGS) entry which is preliminary data.</text>
</comment>
<dbReference type="GO" id="GO:0016192">
    <property type="term" value="P:vesicle-mediated transport"/>
    <property type="evidence" value="ECO:0007669"/>
    <property type="project" value="TreeGrafter"/>
</dbReference>
<dbReference type="GO" id="GO:0000139">
    <property type="term" value="C:Golgi membrane"/>
    <property type="evidence" value="ECO:0007669"/>
    <property type="project" value="TreeGrafter"/>
</dbReference>
<sequence>MADLAAVFKAANLFVAFGSGTTLLEFQVPPLTHQYASFLFSFLGRGVFYILLGILISKSGALSIINGLLVIIIGAVFIALEFVPSIEAPDNFRTDGGVLIDDEENEVI</sequence>
<evidence type="ECO:0000256" key="3">
    <source>
        <dbReference type="ARBA" id="ARBA00022989"/>
    </source>
</evidence>
<reference evidence="6" key="2">
    <citation type="submission" date="2021-01" db="EMBL/GenBank/DDBJ databases">
        <authorList>
            <person name="Schikora-Tamarit M.A."/>
        </authorList>
    </citation>
    <scope>NUCLEOTIDE SEQUENCE</scope>
    <source>
        <strain evidence="6">CBS2887</strain>
    </source>
</reference>
<comment type="subcellular location">
    <subcellularLocation>
        <location evidence="1">Membrane</location>
        <topology evidence="1">Multi-pass membrane protein</topology>
    </subcellularLocation>
</comment>
<dbReference type="PANTHER" id="PTHR28128">
    <property type="entry name" value="GOLGI APPARATUS MEMBRANE PROTEIN TVP15"/>
    <property type="match status" value="1"/>
</dbReference>
<reference evidence="6" key="1">
    <citation type="journal article" date="2021" name="Open Biol.">
        <title>Shared evolutionary footprints suggest mitochondrial oxidative damage underlies multiple complex I losses in fungi.</title>
        <authorList>
            <person name="Schikora-Tamarit M.A."/>
            <person name="Marcet-Houben M."/>
            <person name="Nosek J."/>
            <person name="Gabaldon T."/>
        </authorList>
    </citation>
    <scope>NUCLEOTIDE SEQUENCE</scope>
    <source>
        <strain evidence="6">CBS2887</strain>
    </source>
</reference>
<feature type="transmembrane region" description="Helical" evidence="5">
    <location>
        <begin position="62"/>
        <end position="83"/>
    </location>
</feature>
<feature type="transmembrane region" description="Helical" evidence="5">
    <location>
        <begin position="36"/>
        <end position="56"/>
    </location>
</feature>
<evidence type="ECO:0008006" key="8">
    <source>
        <dbReference type="Google" id="ProtNLM"/>
    </source>
</evidence>
<protein>
    <recommendedName>
        <fullName evidence="8">Golgi apparatus membrane protein TVP15</fullName>
    </recommendedName>
</protein>
<evidence type="ECO:0000256" key="2">
    <source>
        <dbReference type="ARBA" id="ARBA00022692"/>
    </source>
</evidence>
<dbReference type="InterPro" id="IPR013714">
    <property type="entry name" value="Golgi_TVP15"/>
</dbReference>
<dbReference type="EMBL" id="JAEUBG010000872">
    <property type="protein sequence ID" value="KAH3687286.1"/>
    <property type="molecule type" value="Genomic_DNA"/>
</dbReference>
<organism evidence="6 7">
    <name type="scientific">Wickerhamomyces pijperi</name>
    <name type="common">Yeast</name>
    <name type="synonym">Pichia pijperi</name>
    <dbReference type="NCBI Taxonomy" id="599730"/>
    <lineage>
        <taxon>Eukaryota</taxon>
        <taxon>Fungi</taxon>
        <taxon>Dikarya</taxon>
        <taxon>Ascomycota</taxon>
        <taxon>Saccharomycotina</taxon>
        <taxon>Saccharomycetes</taxon>
        <taxon>Phaffomycetales</taxon>
        <taxon>Wickerhamomycetaceae</taxon>
        <taxon>Wickerhamomyces</taxon>
    </lineage>
</organism>
<keyword evidence="2 5" id="KW-0812">Transmembrane</keyword>
<proteinExistence type="predicted"/>
<dbReference type="PANTHER" id="PTHR28128:SF1">
    <property type="entry name" value="GOLGI APPARATUS MEMBRANE PROTEIN TVP15"/>
    <property type="match status" value="1"/>
</dbReference>
<dbReference type="OrthoDB" id="423534at2759"/>
<keyword evidence="4 5" id="KW-0472">Membrane</keyword>
<evidence type="ECO:0000256" key="5">
    <source>
        <dbReference type="SAM" id="Phobius"/>
    </source>
</evidence>